<gene>
    <name evidence="5" type="ORF">HC352_00515</name>
</gene>
<feature type="domain" description="SpaA-like prealbumin fold" evidence="3">
    <location>
        <begin position="664"/>
        <end position="738"/>
    </location>
</feature>
<evidence type="ECO:0000256" key="1">
    <source>
        <dbReference type="SAM" id="MobiDB-lite"/>
    </source>
</evidence>
<dbReference type="SUPFAM" id="SSF49478">
    <property type="entry name" value="Cna protein B-type domain"/>
    <property type="match status" value="1"/>
</dbReference>
<feature type="domain" description="SpaA-like prealbumin fold" evidence="3">
    <location>
        <begin position="764"/>
        <end position="871"/>
    </location>
</feature>
<reference evidence="5 6" key="1">
    <citation type="submission" date="2020-03" db="EMBL/GenBank/DDBJ databases">
        <title>Complete genome of Arcanobacterium buesumensis sp. nov. strain 2701.</title>
        <authorList>
            <person name="Borowiak M."/>
            <person name="Alssahen M."/>
            <person name="Laemmler C."/>
            <person name="Malorny B."/>
            <person name="Hassan A."/>
            <person name="Prenger-Berninghoff E."/>
            <person name="Ploetz M."/>
            <person name="Abdulmawjood A."/>
        </authorList>
    </citation>
    <scope>NUCLEOTIDE SEQUENCE [LARGE SCALE GENOMIC DNA]</scope>
    <source>
        <strain evidence="5 6">2701</strain>
    </source>
</reference>
<dbReference type="Gene3D" id="2.60.40.10">
    <property type="entry name" value="Immunoglobulins"/>
    <property type="match status" value="2"/>
</dbReference>
<dbReference type="AlphaFoldDB" id="A0A6H2EHV8"/>
<proteinExistence type="predicted"/>
<accession>A0A6H2EHV8</accession>
<keyword evidence="2" id="KW-0472">Membrane</keyword>
<name>A0A6H2EHV8_9ACTO</name>
<organism evidence="5 6">
    <name type="scientific">Arcanobacterium buesumense</name>
    <dbReference type="NCBI Taxonomy" id="2722751"/>
    <lineage>
        <taxon>Bacteria</taxon>
        <taxon>Bacillati</taxon>
        <taxon>Actinomycetota</taxon>
        <taxon>Actinomycetes</taxon>
        <taxon>Actinomycetales</taxon>
        <taxon>Actinomycetaceae</taxon>
        <taxon>Arcanobacterium</taxon>
    </lineage>
</organism>
<dbReference type="RefSeq" id="WP_168917090.1">
    <property type="nucleotide sequence ID" value="NZ_CP050804.1"/>
</dbReference>
<dbReference type="InterPro" id="IPR013783">
    <property type="entry name" value="Ig-like_fold"/>
</dbReference>
<dbReference type="Pfam" id="PF17802">
    <property type="entry name" value="SpaA"/>
    <property type="match status" value="2"/>
</dbReference>
<keyword evidence="2" id="KW-0812">Transmembrane</keyword>
<evidence type="ECO:0000256" key="2">
    <source>
        <dbReference type="SAM" id="Phobius"/>
    </source>
</evidence>
<dbReference type="Proteomes" id="UP000502298">
    <property type="component" value="Chromosome"/>
</dbReference>
<evidence type="ECO:0000313" key="5">
    <source>
        <dbReference type="EMBL" id="QJC21148.1"/>
    </source>
</evidence>
<dbReference type="KEGG" id="arca:HC352_00515"/>
<dbReference type="Pfam" id="PF20674">
    <property type="entry name" value="SpaA_3"/>
    <property type="match status" value="1"/>
</dbReference>
<protein>
    <submittedName>
        <fullName evidence="5">Uncharacterized protein</fullName>
    </submittedName>
</protein>
<feature type="compositionally biased region" description="Acidic residues" evidence="1">
    <location>
        <begin position="75"/>
        <end position="93"/>
    </location>
</feature>
<feature type="compositionally biased region" description="Polar residues" evidence="1">
    <location>
        <begin position="43"/>
        <end position="54"/>
    </location>
</feature>
<dbReference type="InterPro" id="IPR041033">
    <property type="entry name" value="SpaA_PFL_dom_1"/>
</dbReference>
<sequence length="915" mass="99752">MQRKKSGRISVSSLVCSLVLALIPLIGVQNLAQAESEGGENSDIASTATVTDTPKTGADSPTPAIDDSETLKESDEPEQADAESPELNAVDDEDFFGPEPLLAVRAAVNDPLLNAAHVCNDGDFFTLGSRGEVRYIKYDPVSKTSKVVQTMDIPFGTFNWSNNNDGGIPSPSGANYRPKFPGGDDAYFDGLAVSGERIFALSQEDNKSADKNGVYDRGVVIYEYETGPKQWYVHTRNGRVENSWGTQTWDGETIYKDRVPQGSHGINSSPIKPTFSPGYGDTDETNTFSKATTNFLAGALYPDGTYVFGGTTGKRNEKDNTTEFKTFARKPDGTIVYLGHTKISASHDNMTGDYVVGENGDLYIATVSQTISLFGQPGTYEVSLTRVAASDIRSSIDNPVATWNPAKNNWYSSGNRIFNHSQNNRLGTTPREITSDPVFSNITFKDTTAFKKFTMGGLSVSSTGKVVVSVYGTEIVNYQTKNTYTRFYQFDPKTADSQNFVATDALFDNDNYTPINMWQIDAGSSNKGVTDMTGCPIPLPRVSFKVDKDISGERYSPADQFEFSAALSTGEEFTGATTGTTTGSREVIAEQKAPVGSVLTLTERFTQGAVVENYTTTLTCRDEAGKTHNPKAGTTNEYELTDAITGVLTCTFVNTAKPKPTYEFKIHKVLQTDNGNIAGNNVEFGLYRDNNGTRGALIEKKVTNAQGHTSWTGLLAGQYWLVETRAPQGYLPVADKKYLVDKDTVVNGVYTAPDIVNLPNTPGILTIEKVDSSDVTSHLAGSEWSLEKFAGNSWQPYLTIVDDVSAAIGANTVDRDNRAGYLKVEKLPLGQYRLTETRSPAGYTLPVDAQRIKEFTVTTQDFRFEYQIQNERFVGPTLPLTGGLGRDLFLFGGYGVLIVAATVMLVFGYRRTKTN</sequence>
<feature type="domain" description="SpaA-like prealbumin fold" evidence="4">
    <location>
        <begin position="545"/>
        <end position="656"/>
    </location>
</feature>
<feature type="region of interest" description="Disordered" evidence="1">
    <location>
        <begin position="36"/>
        <end position="93"/>
    </location>
</feature>
<evidence type="ECO:0000259" key="4">
    <source>
        <dbReference type="Pfam" id="PF20674"/>
    </source>
</evidence>
<dbReference type="GO" id="GO:0005975">
    <property type="term" value="P:carbohydrate metabolic process"/>
    <property type="evidence" value="ECO:0007669"/>
    <property type="project" value="UniProtKB-ARBA"/>
</dbReference>
<evidence type="ECO:0000313" key="6">
    <source>
        <dbReference type="Proteomes" id="UP000502298"/>
    </source>
</evidence>
<dbReference type="EMBL" id="CP050804">
    <property type="protein sequence ID" value="QJC21148.1"/>
    <property type="molecule type" value="Genomic_DNA"/>
</dbReference>
<dbReference type="InterPro" id="IPR048834">
    <property type="entry name" value="SpaA_pre-album"/>
</dbReference>
<evidence type="ECO:0000259" key="3">
    <source>
        <dbReference type="Pfam" id="PF17802"/>
    </source>
</evidence>
<feature type="transmembrane region" description="Helical" evidence="2">
    <location>
        <begin position="888"/>
        <end position="909"/>
    </location>
</feature>
<keyword evidence="2" id="KW-1133">Transmembrane helix</keyword>
<keyword evidence="6" id="KW-1185">Reference proteome</keyword>